<dbReference type="OrthoDB" id="3249793at2"/>
<organism evidence="2 3">
    <name type="scientific">Microbacterium laevaniformans</name>
    <dbReference type="NCBI Taxonomy" id="36807"/>
    <lineage>
        <taxon>Bacteria</taxon>
        <taxon>Bacillati</taxon>
        <taxon>Actinomycetota</taxon>
        <taxon>Actinomycetes</taxon>
        <taxon>Micrococcales</taxon>
        <taxon>Microbacteriaceae</taxon>
        <taxon>Microbacterium</taxon>
    </lineage>
</organism>
<dbReference type="SUPFAM" id="SSF53474">
    <property type="entry name" value="alpha/beta-Hydrolases"/>
    <property type="match status" value="1"/>
</dbReference>
<dbReference type="InterPro" id="IPR050266">
    <property type="entry name" value="AB_hydrolase_sf"/>
</dbReference>
<dbReference type="PRINTS" id="PR00111">
    <property type="entry name" value="ABHYDROLASE"/>
</dbReference>
<dbReference type="Proteomes" id="UP000309893">
    <property type="component" value="Unassembled WGS sequence"/>
</dbReference>
<feature type="domain" description="AB hydrolase-1" evidence="1">
    <location>
        <begin position="13"/>
        <end position="237"/>
    </location>
</feature>
<dbReference type="GO" id="GO:0016020">
    <property type="term" value="C:membrane"/>
    <property type="evidence" value="ECO:0007669"/>
    <property type="project" value="TreeGrafter"/>
</dbReference>
<dbReference type="InterPro" id="IPR029058">
    <property type="entry name" value="AB_hydrolase_fold"/>
</dbReference>
<dbReference type="PANTHER" id="PTHR43798:SF33">
    <property type="entry name" value="HYDROLASE, PUTATIVE (AFU_ORTHOLOGUE AFUA_2G14860)-RELATED"/>
    <property type="match status" value="1"/>
</dbReference>
<evidence type="ECO:0000313" key="2">
    <source>
        <dbReference type="EMBL" id="TGY35068.1"/>
    </source>
</evidence>
<accession>A0A4S2D0U4</accession>
<protein>
    <submittedName>
        <fullName evidence="2">Alpha/beta fold hydrolase</fullName>
    </submittedName>
</protein>
<dbReference type="InterPro" id="IPR000073">
    <property type="entry name" value="AB_hydrolase_1"/>
</dbReference>
<dbReference type="Pfam" id="PF12697">
    <property type="entry name" value="Abhydrolase_6"/>
    <property type="match status" value="1"/>
</dbReference>
<dbReference type="EMBL" id="SRYO01000008">
    <property type="protein sequence ID" value="TGY35068.1"/>
    <property type="molecule type" value="Genomic_DNA"/>
</dbReference>
<proteinExistence type="predicted"/>
<keyword evidence="2" id="KW-0378">Hydrolase</keyword>
<gene>
    <name evidence="2" type="ORF">E5344_12350</name>
</gene>
<sequence>MIVTPRHLTRTALVLHGGGGPATVAPIVAHLGTSMRVIAPTHPGWDGTARTDDIASIADLAKVYLARLRADDERDVVVVGSSIGGWIALEMGVQAAGDPQDVGTVGAIISIDGTGLVIEGEPGADFFALDARGLAEAAWHDPERGYRNPATMSEAERAVQQSNRQAMAALTGPTMSDATLLERVGAIEVPTLLLYGASDRIVTPTYGRAVAAAIGDASFAEIPAAGHLPHLEEAAATWAIIDAFLAAPGSLP</sequence>
<dbReference type="GO" id="GO:0016787">
    <property type="term" value="F:hydrolase activity"/>
    <property type="evidence" value="ECO:0007669"/>
    <property type="project" value="UniProtKB-KW"/>
</dbReference>
<dbReference type="PANTHER" id="PTHR43798">
    <property type="entry name" value="MONOACYLGLYCEROL LIPASE"/>
    <property type="match status" value="1"/>
</dbReference>
<name>A0A4S2D0U4_9MICO</name>
<reference evidence="2 3" key="1">
    <citation type="submission" date="2019-04" db="EMBL/GenBank/DDBJ databases">
        <title>Microbes associate with the intestines of laboratory mice.</title>
        <authorList>
            <person name="Navarre W."/>
            <person name="Wong E."/>
            <person name="Huang K."/>
            <person name="Tropini C."/>
            <person name="Ng K."/>
            <person name="Yu B."/>
        </authorList>
    </citation>
    <scope>NUCLEOTIDE SEQUENCE [LARGE SCALE GENOMIC DNA]</scope>
    <source>
        <strain evidence="2 3">NM46_B2-13</strain>
    </source>
</reference>
<dbReference type="Gene3D" id="3.40.50.1820">
    <property type="entry name" value="alpha/beta hydrolase"/>
    <property type="match status" value="1"/>
</dbReference>
<comment type="caution">
    <text evidence="2">The sequence shown here is derived from an EMBL/GenBank/DDBJ whole genome shotgun (WGS) entry which is preliminary data.</text>
</comment>
<dbReference type="AlphaFoldDB" id="A0A4S2D0U4"/>
<evidence type="ECO:0000259" key="1">
    <source>
        <dbReference type="Pfam" id="PF12697"/>
    </source>
</evidence>
<evidence type="ECO:0000313" key="3">
    <source>
        <dbReference type="Proteomes" id="UP000309893"/>
    </source>
</evidence>